<gene>
    <name evidence="1" type="ORF">NCTC10801_01015</name>
</gene>
<sequence>MLNIESLVNDFFSYLIKHKEDIEIYNEFSFQHELGIFLRIRKKLNDKGYKIQFERNVKDFGYIPKDKNEKKEIDIVILNKYKNDEKYAIELKFANTTNGQYPEKMFSFIKDIHFMETVKAECKGFVRNYCITIVEDENFYKKKGKIDGIYAYFRNGKQITGDIEKPTGKEKYSISLEKTYQIIWQKFGENKKFYIVEIS</sequence>
<keyword evidence="2" id="KW-1185">Reference proteome</keyword>
<accession>A0A380TR08</accession>
<evidence type="ECO:0000313" key="1">
    <source>
        <dbReference type="EMBL" id="SUT89663.1"/>
    </source>
</evidence>
<reference evidence="1 2" key="1">
    <citation type="submission" date="2018-06" db="EMBL/GenBank/DDBJ databases">
        <authorList>
            <consortium name="Pathogen Informatics"/>
            <person name="Doyle S."/>
        </authorList>
    </citation>
    <scope>NUCLEOTIDE SEQUENCE [LARGE SCALE GENOMIC DNA]</scope>
    <source>
        <strain evidence="1 2">NCTC10801</strain>
    </source>
</reference>
<dbReference type="EMBL" id="UFRQ01000003">
    <property type="protein sequence ID" value="SUT89663.1"/>
    <property type="molecule type" value="Genomic_DNA"/>
</dbReference>
<proteinExistence type="predicted"/>
<organism evidence="1 2">
    <name type="scientific">[Actinobacillus] rossii</name>
    <dbReference type="NCBI Taxonomy" id="123820"/>
    <lineage>
        <taxon>Bacteria</taxon>
        <taxon>Pseudomonadati</taxon>
        <taxon>Pseudomonadota</taxon>
        <taxon>Gammaproteobacteria</taxon>
        <taxon>Pasteurellales</taxon>
        <taxon>Pasteurellaceae</taxon>
    </lineage>
</organism>
<protein>
    <submittedName>
        <fullName evidence="1">Uncharacterized protein</fullName>
    </submittedName>
</protein>
<dbReference type="Proteomes" id="UP000254649">
    <property type="component" value="Unassembled WGS sequence"/>
</dbReference>
<name>A0A380TR08_9PAST</name>
<dbReference type="AlphaFoldDB" id="A0A380TR08"/>
<dbReference type="OrthoDB" id="1550925at2"/>
<evidence type="ECO:0000313" key="2">
    <source>
        <dbReference type="Proteomes" id="UP000254649"/>
    </source>
</evidence>